<accession>A0A5J4TZL1</accession>
<dbReference type="Proteomes" id="UP000324800">
    <property type="component" value="Unassembled WGS sequence"/>
</dbReference>
<proteinExistence type="predicted"/>
<dbReference type="EMBL" id="SNRW01022933">
    <property type="protein sequence ID" value="KAA6363420.1"/>
    <property type="molecule type" value="Genomic_DNA"/>
</dbReference>
<evidence type="ECO:0000313" key="2">
    <source>
        <dbReference type="Proteomes" id="UP000324800"/>
    </source>
</evidence>
<evidence type="ECO:0000313" key="1">
    <source>
        <dbReference type="EMBL" id="KAA6363420.1"/>
    </source>
</evidence>
<dbReference type="AlphaFoldDB" id="A0A5J4TZL1"/>
<reference evidence="1 2" key="1">
    <citation type="submission" date="2019-03" db="EMBL/GenBank/DDBJ databases">
        <title>Single cell metagenomics reveals metabolic interactions within the superorganism composed of flagellate Streblomastix strix and complex community of Bacteroidetes bacteria on its surface.</title>
        <authorList>
            <person name="Treitli S.C."/>
            <person name="Kolisko M."/>
            <person name="Husnik F."/>
            <person name="Keeling P."/>
            <person name="Hampl V."/>
        </authorList>
    </citation>
    <scope>NUCLEOTIDE SEQUENCE [LARGE SCALE GENOMIC DNA]</scope>
    <source>
        <strain evidence="1">ST1C</strain>
    </source>
</reference>
<name>A0A5J4TZL1_9EUKA</name>
<protein>
    <submittedName>
        <fullName evidence="1">Uncharacterized protein</fullName>
    </submittedName>
</protein>
<feature type="non-terminal residue" evidence="1">
    <location>
        <position position="45"/>
    </location>
</feature>
<comment type="caution">
    <text evidence="1">The sequence shown here is derived from an EMBL/GenBank/DDBJ whole genome shotgun (WGS) entry which is preliminary data.</text>
</comment>
<organism evidence="1 2">
    <name type="scientific">Streblomastix strix</name>
    <dbReference type="NCBI Taxonomy" id="222440"/>
    <lineage>
        <taxon>Eukaryota</taxon>
        <taxon>Metamonada</taxon>
        <taxon>Preaxostyla</taxon>
        <taxon>Oxymonadida</taxon>
        <taxon>Streblomastigidae</taxon>
        <taxon>Streblomastix</taxon>
    </lineage>
</organism>
<gene>
    <name evidence="1" type="ORF">EZS28_041053</name>
</gene>
<sequence length="45" mass="5072">MPPRALVRLAYLAECKDKQMYAFDGLSATVCSENHTSEELQKRLG</sequence>